<reference evidence="4" key="1">
    <citation type="submission" date="2015-06" db="UniProtKB">
        <authorList>
            <consortium name="EnsemblPlants"/>
        </authorList>
    </citation>
    <scope>IDENTIFICATION</scope>
</reference>
<dbReference type="Gene3D" id="3.40.50.1820">
    <property type="entry name" value="alpha/beta hydrolase"/>
    <property type="match status" value="1"/>
</dbReference>
<dbReference type="PANTHER" id="PTHR11802:SF204">
    <property type="entry name" value="OS11G0460800 PROTEIN"/>
    <property type="match status" value="1"/>
</dbReference>
<keyword evidence="2" id="KW-0865">Zymogen</keyword>
<proteinExistence type="inferred from homology"/>
<evidence type="ECO:0000256" key="1">
    <source>
        <dbReference type="ARBA" id="ARBA00009431"/>
    </source>
</evidence>
<accession>N1QY91</accession>
<name>N1QY91_AEGTA</name>
<dbReference type="AlphaFoldDB" id="N1QY91"/>
<evidence type="ECO:0000256" key="2">
    <source>
        <dbReference type="ARBA" id="ARBA00023145"/>
    </source>
</evidence>
<dbReference type="PROSITE" id="PS00560">
    <property type="entry name" value="CARBOXYPEPT_SER_HIS"/>
    <property type="match status" value="1"/>
</dbReference>
<dbReference type="GO" id="GO:0006508">
    <property type="term" value="P:proteolysis"/>
    <property type="evidence" value="ECO:0007669"/>
    <property type="project" value="InterPro"/>
</dbReference>
<sequence>MAATTRLQAATARLLPNNDEATMVKVASCNGEAYTRRRLGYDGEVASCNGDATMVVHEGGYDNELMFVENELNVHTRTWPFRFDVQGYRGGLPALLYRPETWTKVSNIIFIDSPVGSGFSYGTLEEGFISSDTTAVKRLVVFLKKWLRGHPQFLSNSLYVGGESYCGMIIPTLALEIHISNKESGEEPLLNLKGYFAGNPVTDDRFDTAGKVQFFHGMGLLSDELYENAKKIYPQFAMENCGGNYSDPPNVLCAESIQAIADSDAQQLSYIWANDEGVRESLGVRKGTKGEWKRCDRDLPYARDITSTVEIHSRLRRQGYPALIYSGDHDSKFPFVGTQAWIRSLNLSITDDWRPWPSCWSSTNFRAKCLHLINIGRSYSTDLTYATVKGAGHTAPEYKPKECLEMFARWLSGDPL</sequence>
<dbReference type="PRINTS" id="PR00724">
    <property type="entry name" value="CRBOXYPTASEC"/>
</dbReference>
<dbReference type="EnsemblPlants" id="EMT13576">
    <property type="protein sequence ID" value="EMT13576"/>
    <property type="gene ID" value="F775_18455"/>
</dbReference>
<dbReference type="InterPro" id="IPR029058">
    <property type="entry name" value="AB_hydrolase_fold"/>
</dbReference>
<dbReference type="GO" id="GO:0016747">
    <property type="term" value="F:acyltransferase activity, transferring groups other than amino-acyl groups"/>
    <property type="evidence" value="ECO:0007669"/>
    <property type="project" value="TreeGrafter"/>
</dbReference>
<comment type="similarity">
    <text evidence="1">Belongs to the peptidase S10 family.</text>
</comment>
<organism evidence="4">
    <name type="scientific">Aegilops tauschii</name>
    <name type="common">Tausch's goatgrass</name>
    <name type="synonym">Aegilops squarrosa</name>
    <dbReference type="NCBI Taxonomy" id="37682"/>
    <lineage>
        <taxon>Eukaryota</taxon>
        <taxon>Viridiplantae</taxon>
        <taxon>Streptophyta</taxon>
        <taxon>Embryophyta</taxon>
        <taxon>Tracheophyta</taxon>
        <taxon>Spermatophyta</taxon>
        <taxon>Magnoliopsida</taxon>
        <taxon>Liliopsida</taxon>
        <taxon>Poales</taxon>
        <taxon>Poaceae</taxon>
        <taxon>BOP clade</taxon>
        <taxon>Pooideae</taxon>
        <taxon>Triticodae</taxon>
        <taxon>Triticeae</taxon>
        <taxon>Triticinae</taxon>
        <taxon>Aegilops</taxon>
    </lineage>
</organism>
<dbReference type="InterPro" id="IPR001563">
    <property type="entry name" value="Peptidase_S10"/>
</dbReference>
<keyword evidence="3" id="KW-0325">Glycoprotein</keyword>
<evidence type="ECO:0000256" key="3">
    <source>
        <dbReference type="ARBA" id="ARBA00023180"/>
    </source>
</evidence>
<protein>
    <submittedName>
        <fullName evidence="4">Serine carboxypeptidase-like 18</fullName>
    </submittedName>
</protein>
<dbReference type="GO" id="GO:0004185">
    <property type="term" value="F:serine-type carboxypeptidase activity"/>
    <property type="evidence" value="ECO:0007669"/>
    <property type="project" value="InterPro"/>
</dbReference>
<dbReference type="Pfam" id="PF00450">
    <property type="entry name" value="Peptidase_S10"/>
    <property type="match status" value="2"/>
</dbReference>
<dbReference type="InterPro" id="IPR033124">
    <property type="entry name" value="Ser_caboxypep_his_AS"/>
</dbReference>
<dbReference type="SUPFAM" id="SSF53474">
    <property type="entry name" value="alpha/beta-Hydrolases"/>
    <property type="match status" value="1"/>
</dbReference>
<dbReference type="GO" id="GO:0019748">
    <property type="term" value="P:secondary metabolic process"/>
    <property type="evidence" value="ECO:0007669"/>
    <property type="project" value="TreeGrafter"/>
</dbReference>
<evidence type="ECO:0000313" key="4">
    <source>
        <dbReference type="EnsemblPlants" id="EMT13576"/>
    </source>
</evidence>
<dbReference type="PANTHER" id="PTHR11802">
    <property type="entry name" value="SERINE PROTEASE FAMILY S10 SERINE CARBOXYPEPTIDASE"/>
    <property type="match status" value="1"/>
</dbReference>